<evidence type="ECO:0000313" key="1">
    <source>
        <dbReference type="EMBL" id="SVD08208.1"/>
    </source>
</evidence>
<organism evidence="1">
    <name type="scientific">marine metagenome</name>
    <dbReference type="NCBI Taxonomy" id="408172"/>
    <lineage>
        <taxon>unclassified sequences</taxon>
        <taxon>metagenomes</taxon>
        <taxon>ecological metagenomes</taxon>
    </lineage>
</organism>
<feature type="non-terminal residue" evidence="1">
    <location>
        <position position="1"/>
    </location>
</feature>
<sequence>VTVEVQRLVDTAAKRLVHYQVYTAQIRQRIARDRAP</sequence>
<reference evidence="1" key="1">
    <citation type="submission" date="2018-05" db="EMBL/GenBank/DDBJ databases">
        <authorList>
            <person name="Lanie J.A."/>
            <person name="Ng W.-L."/>
            <person name="Kazmierczak K.M."/>
            <person name="Andrzejewski T.M."/>
            <person name="Davidsen T.M."/>
            <person name="Wayne K.J."/>
            <person name="Tettelin H."/>
            <person name="Glass J.I."/>
            <person name="Rusch D."/>
            <person name="Podicherti R."/>
            <person name="Tsui H.-C.T."/>
            <person name="Winkler M.E."/>
        </authorList>
    </citation>
    <scope>NUCLEOTIDE SEQUENCE</scope>
</reference>
<protein>
    <submittedName>
        <fullName evidence="1">Uncharacterized protein</fullName>
    </submittedName>
</protein>
<dbReference type="AlphaFoldDB" id="A0A382SGB3"/>
<proteinExistence type="predicted"/>
<gene>
    <name evidence="1" type="ORF">METZ01_LOCUS361062</name>
</gene>
<name>A0A382SGB3_9ZZZZ</name>
<accession>A0A382SGB3</accession>
<dbReference type="EMBL" id="UINC01128451">
    <property type="protein sequence ID" value="SVD08208.1"/>
    <property type="molecule type" value="Genomic_DNA"/>
</dbReference>